<dbReference type="GO" id="GO:0005524">
    <property type="term" value="F:ATP binding"/>
    <property type="evidence" value="ECO:0007669"/>
    <property type="project" value="UniProtKB-KW"/>
</dbReference>
<dbReference type="PROSITE" id="PS50893">
    <property type="entry name" value="ABC_TRANSPORTER_2"/>
    <property type="match status" value="1"/>
</dbReference>
<evidence type="ECO:0000313" key="11">
    <source>
        <dbReference type="EMBL" id="TCL57478.1"/>
    </source>
</evidence>
<dbReference type="SUPFAM" id="SSF52540">
    <property type="entry name" value="P-loop containing nucleoside triphosphate hydrolases"/>
    <property type="match status" value="1"/>
</dbReference>
<dbReference type="InterPro" id="IPR051535">
    <property type="entry name" value="Siderophore_ABC-ATPase"/>
</dbReference>
<evidence type="ECO:0000256" key="3">
    <source>
        <dbReference type="ARBA" id="ARBA00022475"/>
    </source>
</evidence>
<evidence type="ECO:0000256" key="7">
    <source>
        <dbReference type="ARBA" id="ARBA00023004"/>
    </source>
</evidence>
<dbReference type="GO" id="GO:0016887">
    <property type="term" value="F:ATP hydrolysis activity"/>
    <property type="evidence" value="ECO:0007669"/>
    <property type="project" value="InterPro"/>
</dbReference>
<dbReference type="Gene3D" id="3.40.50.300">
    <property type="entry name" value="P-loop containing nucleotide triphosphate hydrolases"/>
    <property type="match status" value="1"/>
</dbReference>
<keyword evidence="6 11" id="KW-0067">ATP-binding</keyword>
<reference evidence="11 12" key="1">
    <citation type="submission" date="2019-03" db="EMBL/GenBank/DDBJ databases">
        <title>Genomic Encyclopedia of Type Strains, Phase IV (KMG-IV): sequencing the most valuable type-strain genomes for metagenomic binning, comparative biology and taxonomic classification.</title>
        <authorList>
            <person name="Goeker M."/>
        </authorList>
    </citation>
    <scope>NUCLEOTIDE SEQUENCE [LARGE SCALE GENOMIC DNA]</scope>
    <source>
        <strain evidence="11 12">DSM 100556</strain>
    </source>
</reference>
<dbReference type="EMBL" id="SLUO01000008">
    <property type="protein sequence ID" value="TCL57478.1"/>
    <property type="molecule type" value="Genomic_DNA"/>
</dbReference>
<keyword evidence="12" id="KW-1185">Reference proteome</keyword>
<name>A0A4R1QU87_9FIRM</name>
<dbReference type="GO" id="GO:0005886">
    <property type="term" value="C:plasma membrane"/>
    <property type="evidence" value="ECO:0007669"/>
    <property type="project" value="UniProtKB-SubCell"/>
</dbReference>
<evidence type="ECO:0000256" key="8">
    <source>
        <dbReference type="ARBA" id="ARBA00023065"/>
    </source>
</evidence>
<evidence type="ECO:0000256" key="5">
    <source>
        <dbReference type="ARBA" id="ARBA00022741"/>
    </source>
</evidence>
<sequence length="257" mass="28574">MLRLEHITAGYNKNPVIKDIDIEFESGKITALIGPNGSGKSTLLKAAVDLCEIYGGAVYLNGNERNGLGNKEFAKHVSYLPQSHSGGAIAVERMVLHGRFPYLSYPRKYGKKDYEYCYHAMEKTGILELKGKKLDELSGGQKQKVYIAMALAGEAQVFLFDEPTTYLDVGYQLELLDIMVQLREQGKTVIVVLHDINYAMGIADKLAVMEQGKLLLSDTPANVYESGAISRVFQVKAKILKDEKGKKHFYFEGIKKG</sequence>
<dbReference type="AlphaFoldDB" id="A0A4R1QU87"/>
<protein>
    <submittedName>
        <fullName evidence="11">Iron complex transport system ATP-binding protein</fullName>
    </submittedName>
</protein>
<dbReference type="SMART" id="SM00382">
    <property type="entry name" value="AAA"/>
    <property type="match status" value="1"/>
</dbReference>
<keyword evidence="4" id="KW-0410">Iron transport</keyword>
<accession>A0A4R1QU87</accession>
<dbReference type="InterPro" id="IPR003593">
    <property type="entry name" value="AAA+_ATPase"/>
</dbReference>
<dbReference type="PANTHER" id="PTHR42771:SF2">
    <property type="entry name" value="IRON(3+)-HYDROXAMATE IMPORT ATP-BINDING PROTEIN FHUC"/>
    <property type="match status" value="1"/>
</dbReference>
<dbReference type="Pfam" id="PF00005">
    <property type="entry name" value="ABC_tran"/>
    <property type="match status" value="1"/>
</dbReference>
<dbReference type="InterPro" id="IPR003439">
    <property type="entry name" value="ABC_transporter-like_ATP-bd"/>
</dbReference>
<dbReference type="Proteomes" id="UP000295718">
    <property type="component" value="Unassembled WGS sequence"/>
</dbReference>
<comment type="caution">
    <text evidence="11">The sequence shown here is derived from an EMBL/GenBank/DDBJ whole genome shotgun (WGS) entry which is preliminary data.</text>
</comment>
<comment type="subcellular location">
    <subcellularLocation>
        <location evidence="1">Cell membrane</location>
        <topology evidence="1">Peripheral membrane protein</topology>
    </subcellularLocation>
</comment>
<keyword evidence="5" id="KW-0547">Nucleotide-binding</keyword>
<keyword evidence="2" id="KW-0813">Transport</keyword>
<evidence type="ECO:0000313" key="12">
    <source>
        <dbReference type="Proteomes" id="UP000295718"/>
    </source>
</evidence>
<keyword evidence="8" id="KW-0406">Ion transport</keyword>
<evidence type="ECO:0000256" key="6">
    <source>
        <dbReference type="ARBA" id="ARBA00022840"/>
    </source>
</evidence>
<dbReference type="RefSeq" id="WP_031390674.1">
    <property type="nucleotide sequence ID" value="NZ_JPNB01000001.1"/>
</dbReference>
<keyword evidence="9" id="KW-0472">Membrane</keyword>
<keyword evidence="3" id="KW-1003">Cell membrane</keyword>
<dbReference type="PANTHER" id="PTHR42771">
    <property type="entry name" value="IRON(3+)-HYDROXAMATE IMPORT ATP-BINDING PROTEIN FHUC"/>
    <property type="match status" value="1"/>
</dbReference>
<dbReference type="CDD" id="cd03214">
    <property type="entry name" value="ABC_Iron-Siderophores_B12_Hemin"/>
    <property type="match status" value="1"/>
</dbReference>
<evidence type="ECO:0000256" key="4">
    <source>
        <dbReference type="ARBA" id="ARBA00022496"/>
    </source>
</evidence>
<keyword evidence="7" id="KW-0408">Iron</keyword>
<proteinExistence type="predicted"/>
<dbReference type="GO" id="GO:0006826">
    <property type="term" value="P:iron ion transport"/>
    <property type="evidence" value="ECO:0007669"/>
    <property type="project" value="UniProtKB-KW"/>
</dbReference>
<evidence type="ECO:0000259" key="10">
    <source>
        <dbReference type="PROSITE" id="PS50893"/>
    </source>
</evidence>
<feature type="domain" description="ABC transporter" evidence="10">
    <location>
        <begin position="2"/>
        <end position="236"/>
    </location>
</feature>
<dbReference type="InterPro" id="IPR027417">
    <property type="entry name" value="P-loop_NTPase"/>
</dbReference>
<dbReference type="STRING" id="1469948.GCA_000732725_01981"/>
<evidence type="ECO:0000256" key="1">
    <source>
        <dbReference type="ARBA" id="ARBA00004202"/>
    </source>
</evidence>
<gene>
    <name evidence="11" type="ORF">EDD76_10812</name>
</gene>
<dbReference type="FunFam" id="3.40.50.300:FF:000134">
    <property type="entry name" value="Iron-enterobactin ABC transporter ATP-binding protein"/>
    <property type="match status" value="1"/>
</dbReference>
<evidence type="ECO:0000256" key="2">
    <source>
        <dbReference type="ARBA" id="ARBA00022448"/>
    </source>
</evidence>
<organism evidence="11 12">
    <name type="scientific">Kineothrix alysoides</name>
    <dbReference type="NCBI Taxonomy" id="1469948"/>
    <lineage>
        <taxon>Bacteria</taxon>
        <taxon>Bacillati</taxon>
        <taxon>Bacillota</taxon>
        <taxon>Clostridia</taxon>
        <taxon>Lachnospirales</taxon>
        <taxon>Lachnospiraceae</taxon>
        <taxon>Kineothrix</taxon>
    </lineage>
</organism>
<evidence type="ECO:0000256" key="9">
    <source>
        <dbReference type="ARBA" id="ARBA00023136"/>
    </source>
</evidence>